<evidence type="ECO:0000313" key="3">
    <source>
        <dbReference type="Proteomes" id="UP000271974"/>
    </source>
</evidence>
<name>A0A433ST07_ELYCH</name>
<feature type="region of interest" description="Disordered" evidence="1">
    <location>
        <begin position="1"/>
        <end position="75"/>
    </location>
</feature>
<reference evidence="2 3" key="1">
    <citation type="submission" date="2019-01" db="EMBL/GenBank/DDBJ databases">
        <title>A draft genome assembly of the solar-powered sea slug Elysia chlorotica.</title>
        <authorList>
            <person name="Cai H."/>
            <person name="Li Q."/>
            <person name="Fang X."/>
            <person name="Li J."/>
            <person name="Curtis N.E."/>
            <person name="Altenburger A."/>
            <person name="Shibata T."/>
            <person name="Feng M."/>
            <person name="Maeda T."/>
            <person name="Schwartz J.A."/>
            <person name="Shigenobu S."/>
            <person name="Lundholm N."/>
            <person name="Nishiyama T."/>
            <person name="Yang H."/>
            <person name="Hasebe M."/>
            <person name="Li S."/>
            <person name="Pierce S.K."/>
            <person name="Wang J."/>
        </authorList>
    </citation>
    <scope>NUCLEOTIDE SEQUENCE [LARGE SCALE GENOMIC DNA]</scope>
    <source>
        <strain evidence="2">EC2010</strain>
        <tissue evidence="2">Whole organism of an adult</tissue>
    </source>
</reference>
<dbReference type="OrthoDB" id="9983138at2759"/>
<dbReference type="STRING" id="188477.A0A433ST07"/>
<dbReference type="EMBL" id="RQTK01001071">
    <property type="protein sequence ID" value="RUS72408.1"/>
    <property type="molecule type" value="Genomic_DNA"/>
</dbReference>
<protein>
    <submittedName>
        <fullName evidence="2">Uncharacterized protein</fullName>
    </submittedName>
</protein>
<proteinExistence type="predicted"/>
<dbReference type="AlphaFoldDB" id="A0A433ST07"/>
<sequence length="142" mass="16464">MYTLTKGPSKFVASARRGPPRQLGFEGYDNRDKSRTQVNIEEGNDSIAEMSNPRPTFRRPVNNRRPATSPDTTFHENHLDVAQLLIKQWKKVNDSLLRGKEGDSYEWYREKEPNRDLDDFKPYLERVGYGRAYKNALSKSPS</sequence>
<keyword evidence="3" id="KW-1185">Reference proteome</keyword>
<comment type="caution">
    <text evidence="2">The sequence shown here is derived from an EMBL/GenBank/DDBJ whole genome shotgun (WGS) entry which is preliminary data.</text>
</comment>
<accession>A0A433ST07</accession>
<dbReference type="Proteomes" id="UP000271974">
    <property type="component" value="Unassembled WGS sequence"/>
</dbReference>
<gene>
    <name evidence="2" type="ORF">EGW08_019826</name>
</gene>
<evidence type="ECO:0000256" key="1">
    <source>
        <dbReference type="SAM" id="MobiDB-lite"/>
    </source>
</evidence>
<organism evidence="2 3">
    <name type="scientific">Elysia chlorotica</name>
    <name type="common">Eastern emerald elysia</name>
    <name type="synonym">Sea slug</name>
    <dbReference type="NCBI Taxonomy" id="188477"/>
    <lineage>
        <taxon>Eukaryota</taxon>
        <taxon>Metazoa</taxon>
        <taxon>Spiralia</taxon>
        <taxon>Lophotrochozoa</taxon>
        <taxon>Mollusca</taxon>
        <taxon>Gastropoda</taxon>
        <taxon>Heterobranchia</taxon>
        <taxon>Euthyneura</taxon>
        <taxon>Panpulmonata</taxon>
        <taxon>Sacoglossa</taxon>
        <taxon>Placobranchoidea</taxon>
        <taxon>Plakobranchidae</taxon>
        <taxon>Elysia</taxon>
    </lineage>
</organism>
<evidence type="ECO:0000313" key="2">
    <source>
        <dbReference type="EMBL" id="RUS72408.1"/>
    </source>
</evidence>